<reference evidence="1 2" key="1">
    <citation type="submission" date="2018-11" db="EMBL/GenBank/DDBJ databases">
        <title>Genome sequence of Saitozyma podzolica DSM 27192.</title>
        <authorList>
            <person name="Aliyu H."/>
            <person name="Gorte O."/>
            <person name="Ochsenreither K."/>
        </authorList>
    </citation>
    <scope>NUCLEOTIDE SEQUENCE [LARGE SCALE GENOMIC DNA]</scope>
    <source>
        <strain evidence="1 2">DSM 27192</strain>
    </source>
</reference>
<organism evidence="1 2">
    <name type="scientific">Saitozyma podzolica</name>
    <dbReference type="NCBI Taxonomy" id="1890683"/>
    <lineage>
        <taxon>Eukaryota</taxon>
        <taxon>Fungi</taxon>
        <taxon>Dikarya</taxon>
        <taxon>Basidiomycota</taxon>
        <taxon>Agaricomycotina</taxon>
        <taxon>Tremellomycetes</taxon>
        <taxon>Tremellales</taxon>
        <taxon>Trimorphomycetaceae</taxon>
        <taxon>Saitozyma</taxon>
    </lineage>
</organism>
<accession>A0A427YXQ7</accession>
<sequence length="191" mass="21619">MENWKPAKYPLRASRSFDLEHRMRSRPIEPYLSIICSLIDSSLEQGRRGVQVHLERFITGTQRKNDIRTTGSAPSGLSSEDIDFTIVSLASQASKTAALHLEATEDSSMVERTAKVVEKHLNAVAREKRRRHPSSDRPFRPLVLSIGGMRETEARDDLKLWKSIMTGGVHSRLVRKLSLGLLRARARCFEP</sequence>
<name>A0A427YXQ7_9TREE</name>
<gene>
    <name evidence="1" type="ORF">EHS25_000958</name>
</gene>
<keyword evidence="2" id="KW-1185">Reference proteome</keyword>
<dbReference type="Proteomes" id="UP000279259">
    <property type="component" value="Unassembled WGS sequence"/>
</dbReference>
<evidence type="ECO:0000313" key="2">
    <source>
        <dbReference type="Proteomes" id="UP000279259"/>
    </source>
</evidence>
<protein>
    <submittedName>
        <fullName evidence="1">Uncharacterized protein</fullName>
    </submittedName>
</protein>
<dbReference type="AlphaFoldDB" id="A0A427YXQ7"/>
<proteinExistence type="predicted"/>
<evidence type="ECO:0000313" key="1">
    <source>
        <dbReference type="EMBL" id="RSH95865.1"/>
    </source>
</evidence>
<dbReference type="EMBL" id="RSCD01000001">
    <property type="protein sequence ID" value="RSH95865.1"/>
    <property type="molecule type" value="Genomic_DNA"/>
</dbReference>
<dbReference type="STRING" id="1890683.A0A427YXQ7"/>
<comment type="caution">
    <text evidence="1">The sequence shown here is derived from an EMBL/GenBank/DDBJ whole genome shotgun (WGS) entry which is preliminary data.</text>
</comment>